<name>A0A7H8UGN9_ENTCL</name>
<dbReference type="EMBL" id="CP056117">
    <property type="protein sequence ID" value="QKZ98634.1"/>
    <property type="molecule type" value="Genomic_DNA"/>
</dbReference>
<evidence type="ECO:0000313" key="2">
    <source>
        <dbReference type="Proteomes" id="UP000509421"/>
    </source>
</evidence>
<protein>
    <recommendedName>
        <fullName evidence="3">Phage tail protein</fullName>
    </recommendedName>
</protein>
<dbReference type="Proteomes" id="UP000509421">
    <property type="component" value="Chromosome"/>
</dbReference>
<organism evidence="1 2">
    <name type="scientific">Enterobacter cloacae</name>
    <dbReference type="NCBI Taxonomy" id="550"/>
    <lineage>
        <taxon>Bacteria</taxon>
        <taxon>Pseudomonadati</taxon>
        <taxon>Pseudomonadota</taxon>
        <taxon>Gammaproteobacteria</taxon>
        <taxon>Enterobacterales</taxon>
        <taxon>Enterobacteriaceae</taxon>
        <taxon>Enterobacter</taxon>
        <taxon>Enterobacter cloacae complex</taxon>
    </lineage>
</organism>
<evidence type="ECO:0000313" key="1">
    <source>
        <dbReference type="EMBL" id="QKZ98634.1"/>
    </source>
</evidence>
<gene>
    <name evidence="1" type="ORF">HWQ14_13590</name>
</gene>
<evidence type="ECO:0008006" key="3">
    <source>
        <dbReference type="Google" id="ProtNLM"/>
    </source>
</evidence>
<dbReference type="AlphaFoldDB" id="A0A7H8UGN9"/>
<dbReference type="RefSeq" id="WP_176610006.1">
    <property type="nucleotide sequence ID" value="NZ_CP056117.1"/>
</dbReference>
<accession>A0A7H8UGN9</accession>
<sequence>MAINDFKSFAVGAGANVMSKAGWIALTALATGFQAGKASSAQVNKALRQSSVIASMIAQFTADFTGQDVLDNGNLSTLHAAFGNSVSGRLAKVLTFTSFGTYTPTTGTKKIRVPAVGGEGCGGGVPSSSSATQTITMGGECVVYA</sequence>
<proteinExistence type="predicted"/>
<reference evidence="1 2" key="1">
    <citation type="submission" date="2020-06" db="EMBL/GenBank/DDBJ databases">
        <title>Long-read sequencing of DSM26481-BlokeschLab.</title>
        <authorList>
            <person name="Blokesch M."/>
        </authorList>
    </citation>
    <scope>NUCLEOTIDE SEQUENCE [LARGE SCALE GENOMIC DNA]</scope>
    <source>
        <strain evidence="1 2">DSM 26481</strain>
    </source>
</reference>